<dbReference type="PANTHER" id="PTHR33337">
    <property type="entry name" value="GFA DOMAIN-CONTAINING PROTEIN"/>
    <property type="match status" value="1"/>
</dbReference>
<dbReference type="PANTHER" id="PTHR33337:SF30">
    <property type="entry name" value="DUF636 DOMAIN PROTEIN (AFU_ORTHOLOGUE AFUA_1G03180)"/>
    <property type="match status" value="1"/>
</dbReference>
<organism evidence="6 7">
    <name type="scientific">Trichodelitschia bisporula</name>
    <dbReference type="NCBI Taxonomy" id="703511"/>
    <lineage>
        <taxon>Eukaryota</taxon>
        <taxon>Fungi</taxon>
        <taxon>Dikarya</taxon>
        <taxon>Ascomycota</taxon>
        <taxon>Pezizomycotina</taxon>
        <taxon>Dothideomycetes</taxon>
        <taxon>Dothideomycetes incertae sedis</taxon>
        <taxon>Phaeotrichales</taxon>
        <taxon>Phaeotrichaceae</taxon>
        <taxon>Trichodelitschia</taxon>
    </lineage>
</organism>
<dbReference type="InterPro" id="IPR006913">
    <property type="entry name" value="CENP-V/GFA"/>
</dbReference>
<accession>A0A6G1I7A6</accession>
<feature type="domain" description="CENP-V/GFA" evidence="5">
    <location>
        <begin position="3"/>
        <end position="127"/>
    </location>
</feature>
<sequence>MSRAGKCHCGQVQWTVELPDESVSMMLCHCGACKAMSSSGYSQNQMVPKSAFRYTKGEELISSYTYTSDNGGLPVHCYFCSICSCHPYHQLEVLGPDTIVVKTVHVDGGLAFVPAVEIFGVCRQPWQKEIGLTFDNMPPA</sequence>
<dbReference type="EMBL" id="ML996688">
    <property type="protein sequence ID" value="KAF2404064.1"/>
    <property type="molecule type" value="Genomic_DNA"/>
</dbReference>
<dbReference type="Gene3D" id="3.90.1590.10">
    <property type="entry name" value="glutathione-dependent formaldehyde- activating enzyme (gfa)"/>
    <property type="match status" value="1"/>
</dbReference>
<gene>
    <name evidence="6" type="ORF">EJ06DRAFT_470566</name>
</gene>
<evidence type="ECO:0000256" key="3">
    <source>
        <dbReference type="ARBA" id="ARBA00022833"/>
    </source>
</evidence>
<evidence type="ECO:0000259" key="5">
    <source>
        <dbReference type="PROSITE" id="PS51891"/>
    </source>
</evidence>
<keyword evidence="7" id="KW-1185">Reference proteome</keyword>
<comment type="similarity">
    <text evidence="1">Belongs to the Gfa family.</text>
</comment>
<dbReference type="SUPFAM" id="SSF51316">
    <property type="entry name" value="Mss4-like"/>
    <property type="match status" value="1"/>
</dbReference>
<dbReference type="GO" id="GO:0016846">
    <property type="term" value="F:carbon-sulfur lyase activity"/>
    <property type="evidence" value="ECO:0007669"/>
    <property type="project" value="InterPro"/>
</dbReference>
<dbReference type="PROSITE" id="PS51891">
    <property type="entry name" value="CENP_V_GFA"/>
    <property type="match status" value="1"/>
</dbReference>
<dbReference type="AlphaFoldDB" id="A0A6G1I7A6"/>
<dbReference type="OrthoDB" id="1601230at2759"/>
<evidence type="ECO:0000256" key="4">
    <source>
        <dbReference type="ARBA" id="ARBA00023239"/>
    </source>
</evidence>
<protein>
    <recommendedName>
        <fullName evidence="5">CENP-V/GFA domain-containing protein</fullName>
    </recommendedName>
</protein>
<proteinExistence type="inferred from homology"/>
<dbReference type="Proteomes" id="UP000799640">
    <property type="component" value="Unassembled WGS sequence"/>
</dbReference>
<keyword evidence="2" id="KW-0479">Metal-binding</keyword>
<evidence type="ECO:0000256" key="2">
    <source>
        <dbReference type="ARBA" id="ARBA00022723"/>
    </source>
</evidence>
<dbReference type="InterPro" id="IPR011057">
    <property type="entry name" value="Mss4-like_sf"/>
</dbReference>
<keyword evidence="4" id="KW-0456">Lyase</keyword>
<keyword evidence="3" id="KW-0862">Zinc</keyword>
<evidence type="ECO:0000313" key="6">
    <source>
        <dbReference type="EMBL" id="KAF2404064.1"/>
    </source>
</evidence>
<dbReference type="GO" id="GO:0046872">
    <property type="term" value="F:metal ion binding"/>
    <property type="evidence" value="ECO:0007669"/>
    <property type="project" value="UniProtKB-KW"/>
</dbReference>
<reference evidence="6" key="1">
    <citation type="journal article" date="2020" name="Stud. Mycol.">
        <title>101 Dothideomycetes genomes: a test case for predicting lifestyles and emergence of pathogens.</title>
        <authorList>
            <person name="Haridas S."/>
            <person name="Albert R."/>
            <person name="Binder M."/>
            <person name="Bloem J."/>
            <person name="Labutti K."/>
            <person name="Salamov A."/>
            <person name="Andreopoulos B."/>
            <person name="Baker S."/>
            <person name="Barry K."/>
            <person name="Bills G."/>
            <person name="Bluhm B."/>
            <person name="Cannon C."/>
            <person name="Castanera R."/>
            <person name="Culley D."/>
            <person name="Daum C."/>
            <person name="Ezra D."/>
            <person name="Gonzalez J."/>
            <person name="Henrissat B."/>
            <person name="Kuo A."/>
            <person name="Liang C."/>
            <person name="Lipzen A."/>
            <person name="Lutzoni F."/>
            <person name="Magnuson J."/>
            <person name="Mondo S."/>
            <person name="Nolan M."/>
            <person name="Ohm R."/>
            <person name="Pangilinan J."/>
            <person name="Park H.-J."/>
            <person name="Ramirez L."/>
            <person name="Alfaro M."/>
            <person name="Sun H."/>
            <person name="Tritt A."/>
            <person name="Yoshinaga Y."/>
            <person name="Zwiers L.-H."/>
            <person name="Turgeon B."/>
            <person name="Goodwin S."/>
            <person name="Spatafora J."/>
            <person name="Crous P."/>
            <person name="Grigoriev I."/>
        </authorList>
    </citation>
    <scope>NUCLEOTIDE SEQUENCE</scope>
    <source>
        <strain evidence="6">CBS 262.69</strain>
    </source>
</reference>
<evidence type="ECO:0000256" key="1">
    <source>
        <dbReference type="ARBA" id="ARBA00005495"/>
    </source>
</evidence>
<name>A0A6G1I7A6_9PEZI</name>
<evidence type="ECO:0000313" key="7">
    <source>
        <dbReference type="Proteomes" id="UP000799640"/>
    </source>
</evidence>
<dbReference type="Pfam" id="PF04828">
    <property type="entry name" value="GFA"/>
    <property type="match status" value="1"/>
</dbReference>